<proteinExistence type="predicted"/>
<evidence type="ECO:0000256" key="9">
    <source>
        <dbReference type="ARBA" id="ARBA00022840"/>
    </source>
</evidence>
<evidence type="ECO:0000256" key="8">
    <source>
        <dbReference type="ARBA" id="ARBA00022777"/>
    </source>
</evidence>
<dbReference type="Proteomes" id="UP000245202">
    <property type="component" value="Unassembled WGS sequence"/>
</dbReference>
<dbReference type="AlphaFoldDB" id="A0A2R5EYP7"/>
<evidence type="ECO:0000256" key="11">
    <source>
        <dbReference type="ARBA" id="ARBA00023136"/>
    </source>
</evidence>
<evidence type="ECO:0000256" key="1">
    <source>
        <dbReference type="ARBA" id="ARBA00000085"/>
    </source>
</evidence>
<name>A0A2R5EYP7_9BACL</name>
<dbReference type="PANTHER" id="PTHR34220">
    <property type="entry name" value="SENSOR HISTIDINE KINASE YPDA"/>
    <property type="match status" value="1"/>
</dbReference>
<keyword evidence="6" id="KW-0808">Transferase</keyword>
<dbReference type="CDD" id="cd06225">
    <property type="entry name" value="HAMP"/>
    <property type="match status" value="1"/>
</dbReference>
<dbReference type="PROSITE" id="PS50885">
    <property type="entry name" value="HAMP"/>
    <property type="match status" value="1"/>
</dbReference>
<evidence type="ECO:0000313" key="16">
    <source>
        <dbReference type="Proteomes" id="UP000245202"/>
    </source>
</evidence>
<evidence type="ECO:0000313" key="15">
    <source>
        <dbReference type="EMBL" id="GBG08943.1"/>
    </source>
</evidence>
<dbReference type="InterPro" id="IPR005467">
    <property type="entry name" value="His_kinase_dom"/>
</dbReference>
<keyword evidence="12" id="KW-0812">Transmembrane</keyword>
<dbReference type="PANTHER" id="PTHR34220:SF7">
    <property type="entry name" value="SENSOR HISTIDINE KINASE YPDA"/>
    <property type="match status" value="1"/>
</dbReference>
<keyword evidence="4" id="KW-1003">Cell membrane</keyword>
<dbReference type="EMBL" id="BDQX01000180">
    <property type="protein sequence ID" value="GBG08943.1"/>
    <property type="molecule type" value="Genomic_DNA"/>
</dbReference>
<keyword evidence="12" id="KW-1133">Transmembrane helix</keyword>
<dbReference type="InterPro" id="IPR003594">
    <property type="entry name" value="HATPase_dom"/>
</dbReference>
<dbReference type="InterPro" id="IPR050640">
    <property type="entry name" value="Bact_2-comp_sensor_kinase"/>
</dbReference>
<keyword evidence="5" id="KW-0597">Phosphoprotein</keyword>
<keyword evidence="8 15" id="KW-0418">Kinase</keyword>
<evidence type="ECO:0000256" key="2">
    <source>
        <dbReference type="ARBA" id="ARBA00004651"/>
    </source>
</evidence>
<evidence type="ECO:0000256" key="10">
    <source>
        <dbReference type="ARBA" id="ARBA00023012"/>
    </source>
</evidence>
<evidence type="ECO:0000256" key="12">
    <source>
        <dbReference type="SAM" id="Phobius"/>
    </source>
</evidence>
<comment type="caution">
    <text evidence="15">The sequence shown here is derived from an EMBL/GenBank/DDBJ whole genome shotgun (WGS) entry which is preliminary data.</text>
</comment>
<dbReference type="InterPro" id="IPR036890">
    <property type="entry name" value="HATPase_C_sf"/>
</dbReference>
<evidence type="ECO:0000259" key="13">
    <source>
        <dbReference type="PROSITE" id="PS50109"/>
    </source>
</evidence>
<dbReference type="SMART" id="SM00387">
    <property type="entry name" value="HATPase_c"/>
    <property type="match status" value="1"/>
</dbReference>
<dbReference type="GO" id="GO:0000155">
    <property type="term" value="F:phosphorelay sensor kinase activity"/>
    <property type="evidence" value="ECO:0007669"/>
    <property type="project" value="InterPro"/>
</dbReference>
<reference evidence="15 16" key="1">
    <citation type="submission" date="2017-08" db="EMBL/GenBank/DDBJ databases">
        <title>Substantial Increase in Enzyme Production by Combined Drug-Resistance Mutations in Paenibacillus agaridevorans.</title>
        <authorList>
            <person name="Tanaka Y."/>
            <person name="Funane K."/>
            <person name="Hosaka T."/>
            <person name="Shiwa Y."/>
            <person name="Fujita N."/>
            <person name="Miyazaki T."/>
            <person name="Yoshikawa H."/>
            <person name="Murakami K."/>
            <person name="Kasahara K."/>
            <person name="Inaoka T."/>
            <person name="Hiraga Y."/>
            <person name="Ochi K."/>
        </authorList>
    </citation>
    <scope>NUCLEOTIDE SEQUENCE [LARGE SCALE GENOMIC DNA]</scope>
    <source>
        <strain evidence="15 16">T-3040</strain>
    </source>
</reference>
<accession>A0A2R5EYP7</accession>
<dbReference type="Pfam" id="PF06580">
    <property type="entry name" value="His_kinase"/>
    <property type="match status" value="1"/>
</dbReference>
<feature type="domain" description="Histidine kinase" evidence="13">
    <location>
        <begin position="371"/>
        <end position="478"/>
    </location>
</feature>
<dbReference type="Gene3D" id="3.30.565.10">
    <property type="entry name" value="Histidine kinase-like ATPase, C-terminal domain"/>
    <property type="match status" value="1"/>
</dbReference>
<comment type="catalytic activity">
    <reaction evidence="1">
        <text>ATP + protein L-histidine = ADP + protein N-phospho-L-histidine.</text>
        <dbReference type="EC" id="2.7.13.3"/>
    </reaction>
</comment>
<evidence type="ECO:0000256" key="5">
    <source>
        <dbReference type="ARBA" id="ARBA00022553"/>
    </source>
</evidence>
<feature type="transmembrane region" description="Helical" evidence="12">
    <location>
        <begin position="189"/>
        <end position="214"/>
    </location>
</feature>
<sequence>MLAEQSIDSVLIHTPIGEFYPTENWRVGEMPFEDTTVAKAIGDYEGRPWNTIWVRGHSDELFSRGREVISLVIKPLFDTLLSGVYVVVNIREDHLLDLIKANLQEGSLKQKLIDRGGTGIFSSTETEGGQARPLQDYIGSSDRGHFEYETASDGVYLVNYAGLGMNPDWVLIGYQSKKQLLAPVAQMRWTILTIMGVCVLLALVLSSMLSELLLKPLFKLRNLMFKVEQSKLDVRFESPFEDEISQVGYKFNRMMDQIGELIEEVKTSEQEKRYSEIKALQAQIDPHFLYNTLNTIYWKSEMEEQQAVSEMIVSLSLLFRLGLNNGKEITTLRQELNHVEQYLKLQTMCYPELFTYEFHCEDEGLLEVPVLKIMLQPLVENSILHAFQELDRPGRLDITAAANGGMLTLAVADNGSGMSPEVLERLRAGMDGGGSSGGYALSNIRARLSLYYGHLADMQLESSPGEGTTVKLVIPMQEVRES</sequence>
<dbReference type="InterPro" id="IPR003660">
    <property type="entry name" value="HAMP_dom"/>
</dbReference>
<evidence type="ECO:0000259" key="14">
    <source>
        <dbReference type="PROSITE" id="PS50885"/>
    </source>
</evidence>
<dbReference type="EC" id="2.7.13.3" evidence="3"/>
<keyword evidence="9" id="KW-0067">ATP-binding</keyword>
<protein>
    <recommendedName>
        <fullName evidence="3">histidine kinase</fullName>
        <ecNumber evidence="3">2.7.13.3</ecNumber>
    </recommendedName>
</protein>
<dbReference type="Gene3D" id="6.10.340.10">
    <property type="match status" value="1"/>
</dbReference>
<keyword evidence="11 12" id="KW-0472">Membrane</keyword>
<dbReference type="GO" id="GO:0005524">
    <property type="term" value="F:ATP binding"/>
    <property type="evidence" value="ECO:0007669"/>
    <property type="project" value="UniProtKB-KW"/>
</dbReference>
<dbReference type="InterPro" id="IPR010559">
    <property type="entry name" value="Sig_transdc_His_kin_internal"/>
</dbReference>
<comment type="subcellular location">
    <subcellularLocation>
        <location evidence="2">Cell membrane</location>
        <topology evidence="2">Multi-pass membrane protein</topology>
    </subcellularLocation>
</comment>
<keyword evidence="10" id="KW-0902">Two-component regulatory system</keyword>
<evidence type="ECO:0000256" key="7">
    <source>
        <dbReference type="ARBA" id="ARBA00022741"/>
    </source>
</evidence>
<evidence type="ECO:0000256" key="4">
    <source>
        <dbReference type="ARBA" id="ARBA00022475"/>
    </source>
</evidence>
<organism evidence="15 16">
    <name type="scientific">Paenibacillus agaridevorans</name>
    <dbReference type="NCBI Taxonomy" id="171404"/>
    <lineage>
        <taxon>Bacteria</taxon>
        <taxon>Bacillati</taxon>
        <taxon>Bacillota</taxon>
        <taxon>Bacilli</taxon>
        <taxon>Bacillales</taxon>
        <taxon>Paenibacillaceae</taxon>
        <taxon>Paenibacillus</taxon>
    </lineage>
</organism>
<dbReference type="SUPFAM" id="SSF158472">
    <property type="entry name" value="HAMP domain-like"/>
    <property type="match status" value="1"/>
</dbReference>
<dbReference type="SMART" id="SM00304">
    <property type="entry name" value="HAMP"/>
    <property type="match status" value="1"/>
</dbReference>
<dbReference type="GO" id="GO:0005886">
    <property type="term" value="C:plasma membrane"/>
    <property type="evidence" value="ECO:0007669"/>
    <property type="project" value="UniProtKB-SubCell"/>
</dbReference>
<evidence type="ECO:0000256" key="3">
    <source>
        <dbReference type="ARBA" id="ARBA00012438"/>
    </source>
</evidence>
<evidence type="ECO:0000256" key="6">
    <source>
        <dbReference type="ARBA" id="ARBA00022679"/>
    </source>
</evidence>
<gene>
    <name evidence="15" type="ORF">PAT3040_03560</name>
</gene>
<dbReference type="Pfam" id="PF02518">
    <property type="entry name" value="HATPase_c"/>
    <property type="match status" value="1"/>
</dbReference>
<feature type="domain" description="HAMP" evidence="14">
    <location>
        <begin position="211"/>
        <end position="263"/>
    </location>
</feature>
<dbReference type="PROSITE" id="PS50109">
    <property type="entry name" value="HIS_KIN"/>
    <property type="match status" value="1"/>
</dbReference>
<keyword evidence="16" id="KW-1185">Reference proteome</keyword>
<keyword evidence="7" id="KW-0547">Nucleotide-binding</keyword>
<dbReference type="SUPFAM" id="SSF55874">
    <property type="entry name" value="ATPase domain of HSP90 chaperone/DNA topoisomerase II/histidine kinase"/>
    <property type="match status" value="1"/>
</dbReference>